<dbReference type="EMBL" id="BAAAQG010000003">
    <property type="protein sequence ID" value="GAA1701219.1"/>
    <property type="molecule type" value="Genomic_DNA"/>
</dbReference>
<dbReference type="InterPro" id="IPR027961">
    <property type="entry name" value="DUF4442"/>
</dbReference>
<sequence>MGTAVRQAVRDTRNLPGSNIGWMTDTAPVQPAPTQTYRLWQKATRLPFGSRLFSAAVSLKAPYFRTVLPHVVDVRPGRCEVRGPGWWGNRNHIGTFHVIAALNLAEMAMGVLAEATVPATHRWIPVGMNVRYPAMSTGGLTVTAEWTEIPDFSAITSGQDIDVPLRFVDDAGVEPVVGSITIRVSPKTKR</sequence>
<evidence type="ECO:0000313" key="1">
    <source>
        <dbReference type="EMBL" id="GAA1701219.1"/>
    </source>
</evidence>
<dbReference type="Proteomes" id="UP001500383">
    <property type="component" value="Unassembled WGS sequence"/>
</dbReference>
<evidence type="ECO:0000313" key="2">
    <source>
        <dbReference type="Proteomes" id="UP001500383"/>
    </source>
</evidence>
<gene>
    <name evidence="1" type="ORF">GCM10009831_07550</name>
</gene>
<dbReference type="Pfam" id="PF14539">
    <property type="entry name" value="DUF4442"/>
    <property type="match status" value="1"/>
</dbReference>
<dbReference type="SUPFAM" id="SSF54637">
    <property type="entry name" value="Thioesterase/thiol ester dehydrase-isomerase"/>
    <property type="match status" value="1"/>
</dbReference>
<reference evidence="2" key="1">
    <citation type="journal article" date="2019" name="Int. J. Syst. Evol. Microbiol.">
        <title>The Global Catalogue of Microorganisms (GCM) 10K type strain sequencing project: providing services to taxonomists for standard genome sequencing and annotation.</title>
        <authorList>
            <consortium name="The Broad Institute Genomics Platform"/>
            <consortium name="The Broad Institute Genome Sequencing Center for Infectious Disease"/>
            <person name="Wu L."/>
            <person name="Ma J."/>
        </authorList>
    </citation>
    <scope>NUCLEOTIDE SEQUENCE [LARGE SCALE GENOMIC DNA]</scope>
    <source>
        <strain evidence="2">JCM 16002</strain>
    </source>
</reference>
<dbReference type="Gene3D" id="3.10.129.10">
    <property type="entry name" value="Hotdog Thioesterase"/>
    <property type="match status" value="1"/>
</dbReference>
<protein>
    <submittedName>
        <fullName evidence="1">Hotdog fold domain-containing protein</fullName>
    </submittedName>
</protein>
<name>A0ABP4U9C0_9ACTN</name>
<keyword evidence="2" id="KW-1185">Reference proteome</keyword>
<accession>A0ABP4U9C0</accession>
<dbReference type="InterPro" id="IPR029069">
    <property type="entry name" value="HotDog_dom_sf"/>
</dbReference>
<organism evidence="1 2">
    <name type="scientific">Dietzia cercidiphylli</name>
    <dbReference type="NCBI Taxonomy" id="498199"/>
    <lineage>
        <taxon>Bacteria</taxon>
        <taxon>Bacillati</taxon>
        <taxon>Actinomycetota</taxon>
        <taxon>Actinomycetes</taxon>
        <taxon>Mycobacteriales</taxon>
        <taxon>Dietziaceae</taxon>
        <taxon>Dietzia</taxon>
    </lineage>
</organism>
<proteinExistence type="predicted"/>
<comment type="caution">
    <text evidence="1">The sequence shown here is derived from an EMBL/GenBank/DDBJ whole genome shotgun (WGS) entry which is preliminary data.</text>
</comment>